<keyword evidence="2" id="KW-1185">Reference proteome</keyword>
<dbReference type="AlphaFoldDB" id="A0AAE3IME4"/>
<evidence type="ECO:0000313" key="1">
    <source>
        <dbReference type="EMBL" id="MCU7693726.1"/>
    </source>
</evidence>
<name>A0AAE3IME4_9BACT</name>
<protein>
    <submittedName>
        <fullName evidence="1">Uncharacterized protein</fullName>
    </submittedName>
</protein>
<reference evidence="1" key="1">
    <citation type="submission" date="2022-10" db="EMBL/GenBank/DDBJ databases">
        <authorList>
            <person name="Kim H.S."/>
            <person name="Kim J.-S."/>
            <person name="Suh M.K."/>
            <person name="Eom M.K."/>
            <person name="Lee J.-S."/>
        </authorList>
    </citation>
    <scope>NUCLEOTIDE SEQUENCE</scope>
    <source>
        <strain evidence="1">LIP-5</strain>
    </source>
</reference>
<sequence>MKLYIIKNAKIQASVLKLKYSLSFLFFIAPIISFSQVEAKAEINIIVNDFFQLTSQKIDGQRVDMIFKNSNDFTNGISTLKQSHLLLSSTVYYNLVARAALENFRSGSHLTFPASVVKVEVDNTDVKAKDVILNSIEELQTNNQPLITNGHPNLYKNINIKYSISPEKSQQHILRAGPGTYSNTVIYTLTSR</sequence>
<proteinExistence type="predicted"/>
<dbReference type="RefSeq" id="WP_263037213.1">
    <property type="nucleotide sequence ID" value="NZ_JAOTPL010000004.1"/>
</dbReference>
<dbReference type="EMBL" id="JAOTPL010000004">
    <property type="protein sequence ID" value="MCU7693726.1"/>
    <property type="molecule type" value="Genomic_DNA"/>
</dbReference>
<comment type="caution">
    <text evidence="1">The sequence shown here is derived from an EMBL/GenBank/DDBJ whole genome shotgun (WGS) entry which is preliminary data.</text>
</comment>
<evidence type="ECO:0000313" key="2">
    <source>
        <dbReference type="Proteomes" id="UP001209317"/>
    </source>
</evidence>
<accession>A0AAE3IME4</accession>
<gene>
    <name evidence="1" type="ORF">OD355_04250</name>
</gene>
<dbReference type="Proteomes" id="UP001209317">
    <property type="component" value="Unassembled WGS sequence"/>
</dbReference>
<organism evidence="1 2">
    <name type="scientific">Haoranjiania flava</name>
    <dbReference type="NCBI Taxonomy" id="1856322"/>
    <lineage>
        <taxon>Bacteria</taxon>
        <taxon>Pseudomonadati</taxon>
        <taxon>Bacteroidota</taxon>
        <taxon>Chitinophagia</taxon>
        <taxon>Chitinophagales</taxon>
        <taxon>Chitinophagaceae</taxon>
        <taxon>Haoranjiania</taxon>
    </lineage>
</organism>